<protein>
    <submittedName>
        <fullName evidence="1">Putative secreted peptide</fullName>
    </submittedName>
</protein>
<dbReference type="AlphaFoldDB" id="A0A2M3ZX60"/>
<dbReference type="EMBL" id="GGFM01012405">
    <property type="protein sequence ID" value="MBW33156.1"/>
    <property type="molecule type" value="Transcribed_RNA"/>
</dbReference>
<proteinExistence type="predicted"/>
<name>A0A2M3ZX60_9DIPT</name>
<evidence type="ECO:0000313" key="1">
    <source>
        <dbReference type="EMBL" id="MBW33156.1"/>
    </source>
</evidence>
<reference evidence="1" key="1">
    <citation type="submission" date="2018-01" db="EMBL/GenBank/DDBJ databases">
        <title>An insight into the sialome of Amazonian anophelines.</title>
        <authorList>
            <person name="Ribeiro J.M."/>
            <person name="Scarpassa V."/>
            <person name="Calvo E."/>
        </authorList>
    </citation>
    <scope>NUCLEOTIDE SEQUENCE</scope>
    <source>
        <tissue evidence="1">Salivary glands</tissue>
    </source>
</reference>
<organism evidence="1">
    <name type="scientific">Anopheles braziliensis</name>
    <dbReference type="NCBI Taxonomy" id="58242"/>
    <lineage>
        <taxon>Eukaryota</taxon>
        <taxon>Metazoa</taxon>
        <taxon>Ecdysozoa</taxon>
        <taxon>Arthropoda</taxon>
        <taxon>Hexapoda</taxon>
        <taxon>Insecta</taxon>
        <taxon>Pterygota</taxon>
        <taxon>Neoptera</taxon>
        <taxon>Endopterygota</taxon>
        <taxon>Diptera</taxon>
        <taxon>Nematocera</taxon>
        <taxon>Culicoidea</taxon>
        <taxon>Culicidae</taxon>
        <taxon>Anophelinae</taxon>
        <taxon>Anopheles</taxon>
    </lineage>
</organism>
<accession>A0A2M3ZX60</accession>
<sequence length="67" mass="7427">MSYCGRLRNSFRTKCANPFLLSLFVSHRPAVVLAEKEKIGPNDESRAYTYTHKHSAPVGLSRGVGGF</sequence>